<organism evidence="4 5">
    <name type="scientific">Phlyctema vagabunda</name>
    <dbReference type="NCBI Taxonomy" id="108571"/>
    <lineage>
        <taxon>Eukaryota</taxon>
        <taxon>Fungi</taxon>
        <taxon>Dikarya</taxon>
        <taxon>Ascomycota</taxon>
        <taxon>Pezizomycotina</taxon>
        <taxon>Leotiomycetes</taxon>
        <taxon>Helotiales</taxon>
        <taxon>Dermateaceae</taxon>
        <taxon>Phlyctema</taxon>
    </lineage>
</organism>
<keyword evidence="5" id="KW-1185">Reference proteome</keyword>
<dbReference type="InterPro" id="IPR018466">
    <property type="entry name" value="Kre9/Knh1-like_N"/>
</dbReference>
<dbReference type="PANTHER" id="PTHR35185:SF2">
    <property type="entry name" value="EXTRACELLULAR PROLINE-SERINE RICH PROTEIN (AFU_ORTHOLOGUE AFUA_8G07090)"/>
    <property type="match status" value="1"/>
</dbReference>
<dbReference type="PANTHER" id="PTHR35185">
    <property type="entry name" value="SERINE/THREONINE-RICH PROTEIN ADG2-RELATED"/>
    <property type="match status" value="1"/>
</dbReference>
<dbReference type="Pfam" id="PF10342">
    <property type="entry name" value="Kre9_KNH"/>
    <property type="match status" value="1"/>
</dbReference>
<keyword evidence="1 2" id="KW-0732">Signal</keyword>
<name>A0ABR4P9M3_9HELO</name>
<evidence type="ECO:0000256" key="1">
    <source>
        <dbReference type="ARBA" id="ARBA00022729"/>
    </source>
</evidence>
<protein>
    <submittedName>
        <fullName evidence="4">Extracellular proline-serine rich protein</fullName>
    </submittedName>
</protein>
<evidence type="ECO:0000313" key="5">
    <source>
        <dbReference type="Proteomes" id="UP001629113"/>
    </source>
</evidence>
<comment type="caution">
    <text evidence="4">The sequence shown here is derived from an EMBL/GenBank/DDBJ whole genome shotgun (WGS) entry which is preliminary data.</text>
</comment>
<feature type="domain" description="Yeast cell wall synthesis Kre9/Knh1-like N-terminal" evidence="3">
    <location>
        <begin position="23"/>
        <end position="116"/>
    </location>
</feature>
<proteinExistence type="predicted"/>
<evidence type="ECO:0000259" key="3">
    <source>
        <dbReference type="Pfam" id="PF10342"/>
    </source>
</evidence>
<feature type="chain" id="PRO_5046813640" evidence="2">
    <location>
        <begin position="19"/>
        <end position="277"/>
    </location>
</feature>
<sequence length="277" mass="28079">MQFSNLFTLSSLLAAVSAYTVLTPTANSTVAKGNTVNVQWTSVDTDATTFSIYLVNFQAAHFPPTVLSLAQNVPQEAGSLDVRIPCDVSSDYGWQLNFINGTNTYVIYAQSPAFTLTGDCVDPVSTSSSAVATTTLFNNSTVTATATATLIQTVETVVYETPVVWFVQPGAVVEAGAMCPPAAQQTVTVQVPVTYAAVCPGSASPTGLPGAPGVAGNYSLTSVTPKSTTAGVISSTGAVLTPTSATSATPSVFTGAASNVKVGGSVLALAGAVALFL</sequence>
<evidence type="ECO:0000256" key="2">
    <source>
        <dbReference type="SAM" id="SignalP"/>
    </source>
</evidence>
<dbReference type="InterPro" id="IPR052479">
    <property type="entry name" value="GPI-anchor_Adhesion_Reg"/>
</dbReference>
<accession>A0ABR4P9M3</accession>
<dbReference type="EMBL" id="JBFCZG010000007">
    <property type="protein sequence ID" value="KAL3419990.1"/>
    <property type="molecule type" value="Genomic_DNA"/>
</dbReference>
<evidence type="ECO:0000313" key="4">
    <source>
        <dbReference type="EMBL" id="KAL3419990.1"/>
    </source>
</evidence>
<gene>
    <name evidence="4" type="ORF">PVAG01_08489</name>
</gene>
<reference evidence="4 5" key="1">
    <citation type="submission" date="2024-06" db="EMBL/GenBank/DDBJ databases">
        <title>Complete genome of Phlyctema vagabunda strain 19-DSS-EL-015.</title>
        <authorList>
            <person name="Fiorenzani C."/>
        </authorList>
    </citation>
    <scope>NUCLEOTIDE SEQUENCE [LARGE SCALE GENOMIC DNA]</scope>
    <source>
        <strain evidence="4 5">19-DSS-EL-015</strain>
    </source>
</reference>
<dbReference type="Proteomes" id="UP001629113">
    <property type="component" value="Unassembled WGS sequence"/>
</dbReference>
<feature type="signal peptide" evidence="2">
    <location>
        <begin position="1"/>
        <end position="18"/>
    </location>
</feature>